<name>A0A1D7QZR6_9BACI</name>
<organism evidence="1 2">
    <name type="scientific">Salisediminibacterium beveridgei</name>
    <dbReference type="NCBI Taxonomy" id="632773"/>
    <lineage>
        <taxon>Bacteria</taxon>
        <taxon>Bacillati</taxon>
        <taxon>Bacillota</taxon>
        <taxon>Bacilli</taxon>
        <taxon>Bacillales</taxon>
        <taxon>Bacillaceae</taxon>
        <taxon>Salisediminibacterium</taxon>
    </lineage>
</organism>
<evidence type="ECO:0000313" key="2">
    <source>
        <dbReference type="Proteomes" id="UP000094463"/>
    </source>
</evidence>
<dbReference type="KEGG" id="bbev:BBEV_3183"/>
<proteinExistence type="predicted"/>
<protein>
    <submittedName>
        <fullName evidence="1">Uncharacterized protein</fullName>
    </submittedName>
</protein>
<accession>A0A1D7QZR6</accession>
<sequence length="50" mass="5852">MVCFLINHFPFNHYICLENCLGYSFSKLSLHPLYRNQVDAMDDPSDTVEL</sequence>
<evidence type="ECO:0000313" key="1">
    <source>
        <dbReference type="EMBL" id="AOM84498.1"/>
    </source>
</evidence>
<dbReference type="AlphaFoldDB" id="A0A1D7QZR6"/>
<gene>
    <name evidence="1" type="ORF">BBEV_3183</name>
</gene>
<dbReference type="EMBL" id="CP012502">
    <property type="protein sequence ID" value="AOM84498.1"/>
    <property type="molecule type" value="Genomic_DNA"/>
</dbReference>
<reference evidence="1 2" key="1">
    <citation type="submission" date="2015-08" db="EMBL/GenBank/DDBJ databases">
        <title>The complete genome sequence of Bacillus beveridgei MLTeJB.</title>
        <authorList>
            <person name="Hanson T.E."/>
            <person name="Mesa C."/>
            <person name="Basesman S.M."/>
            <person name="Oremland R.S."/>
        </authorList>
    </citation>
    <scope>NUCLEOTIDE SEQUENCE [LARGE SCALE GENOMIC DNA]</scope>
    <source>
        <strain evidence="1 2">MLTeJB</strain>
    </source>
</reference>
<keyword evidence="2" id="KW-1185">Reference proteome</keyword>
<dbReference type="Proteomes" id="UP000094463">
    <property type="component" value="Chromosome"/>
</dbReference>